<evidence type="ECO:0000313" key="9">
    <source>
        <dbReference type="Ensembl" id="ENSLCNP00005012599.1"/>
    </source>
</evidence>
<evidence type="ECO:0000256" key="5">
    <source>
        <dbReference type="ARBA" id="ARBA00023054"/>
    </source>
</evidence>
<dbReference type="Ensembl" id="ENSLCNT00005014109.1">
    <property type="protein sequence ID" value="ENSLCNP00005012599.1"/>
    <property type="gene ID" value="ENSLCNG00005008270.1"/>
</dbReference>
<comment type="subcellular location">
    <subcellularLocation>
        <location evidence="1">Cytoplasm</location>
    </subcellularLocation>
</comment>
<dbReference type="GO" id="GO:1903565">
    <property type="term" value="P:negative regulation of protein localization to cilium"/>
    <property type="evidence" value="ECO:0007669"/>
    <property type="project" value="TreeGrafter"/>
</dbReference>
<proteinExistence type="inferred from homology"/>
<name>A0A667GGS1_LYNCA</name>
<dbReference type="AlphaFoldDB" id="A0A667GGS1"/>
<dbReference type="Pfam" id="PF15294">
    <property type="entry name" value="Leu_zip"/>
    <property type="match status" value="1"/>
</dbReference>
<evidence type="ECO:0000313" key="10">
    <source>
        <dbReference type="Proteomes" id="UP000472241"/>
    </source>
</evidence>
<comment type="function">
    <text evidence="6">Regulates ciliary localization of the BBSome complex. Together with the BBSome complex, controls SMO ciliary trafficking and contributes to the sonic hedgehog (SHH) pathway regulation. May play a role in neurite outgrowth. May have tumor suppressor function.</text>
</comment>
<organism evidence="9 10">
    <name type="scientific">Lynx canadensis</name>
    <name type="common">Canada lynx</name>
    <name type="synonym">Felis canadensis</name>
    <dbReference type="NCBI Taxonomy" id="61383"/>
    <lineage>
        <taxon>Eukaryota</taxon>
        <taxon>Metazoa</taxon>
        <taxon>Chordata</taxon>
        <taxon>Craniata</taxon>
        <taxon>Vertebrata</taxon>
        <taxon>Euteleostomi</taxon>
        <taxon>Mammalia</taxon>
        <taxon>Eutheria</taxon>
        <taxon>Laurasiatheria</taxon>
        <taxon>Carnivora</taxon>
        <taxon>Feliformia</taxon>
        <taxon>Felidae</taxon>
        <taxon>Felinae</taxon>
        <taxon>Lynx</taxon>
    </lineage>
</organism>
<dbReference type="GO" id="GO:0005737">
    <property type="term" value="C:cytoplasm"/>
    <property type="evidence" value="ECO:0007669"/>
    <property type="project" value="UniProtKB-SubCell"/>
</dbReference>
<reference evidence="9" key="2">
    <citation type="submission" date="2025-09" db="UniProtKB">
        <authorList>
            <consortium name="Ensembl"/>
        </authorList>
    </citation>
    <scope>IDENTIFICATION</scope>
</reference>
<reference evidence="9" key="1">
    <citation type="submission" date="2025-08" db="UniProtKB">
        <authorList>
            <consortium name="Ensembl"/>
        </authorList>
    </citation>
    <scope>IDENTIFICATION</scope>
</reference>
<evidence type="ECO:0000256" key="7">
    <source>
        <dbReference type="ARBA" id="ARBA00026004"/>
    </source>
</evidence>
<dbReference type="InterPro" id="IPR026157">
    <property type="entry name" value="LZTFL1"/>
</dbReference>
<dbReference type="Proteomes" id="UP000472241">
    <property type="component" value="Unplaced"/>
</dbReference>
<dbReference type="PANTHER" id="PTHR21635">
    <property type="entry name" value="LEUCINE ZIPPER TRANSCRIPTION FACTOR LIKE"/>
    <property type="match status" value="1"/>
</dbReference>
<keyword evidence="4" id="KW-0963">Cytoplasm</keyword>
<evidence type="ECO:0000256" key="1">
    <source>
        <dbReference type="ARBA" id="ARBA00004496"/>
    </source>
</evidence>
<keyword evidence="10" id="KW-1185">Reference proteome</keyword>
<evidence type="ECO:0000256" key="2">
    <source>
        <dbReference type="ARBA" id="ARBA00008868"/>
    </source>
</evidence>
<protein>
    <recommendedName>
        <fullName evidence="3">Leucine zipper transcription factor-like protein 1</fullName>
    </recommendedName>
</protein>
<evidence type="ECO:0000256" key="3">
    <source>
        <dbReference type="ARBA" id="ARBA00018920"/>
    </source>
</evidence>
<evidence type="ECO:0000256" key="6">
    <source>
        <dbReference type="ARBA" id="ARBA00024898"/>
    </source>
</evidence>
<accession>A0A667GGS1</accession>
<comment type="similarity">
    <text evidence="2">Belongs to the LZTFL1 family.</text>
</comment>
<evidence type="ECO:0000256" key="4">
    <source>
        <dbReference type="ARBA" id="ARBA00022490"/>
    </source>
</evidence>
<sequence length="329" mass="37622">MAELGLNEHHRNEVINYMRFARSRRGLRLKTVDSCFQDLKESRLVEETFTVDEVSEVLSGLQAVVYSEVESELINTAHTNVLLLRQLFSQAEKWYLKLQTDISELENRELLEQVAEFEKAEFTSSNKKPILDTLKPKLAPLNEGGTELLNKEIERLQEENEKLKSRLKTIEIQATQALDEKSKLERALQDLQLDQGNQKDFIKTQDLNDLENTVAALKSEFQKTLNDKTENQKSLEENLATAKHDLLRVQEQLSMAEKVRLVRVCLPKWGGGGTEGDAGGQLRIYLVFSQGVSQRVLEISHFWALRESSVFGTKLSVEIKKSPLLPLVW</sequence>
<comment type="subunit">
    <text evidence="7">Self-associates. Interacts with BBS9; the interaction mediates the association of LZTL1 with the BBsome complex and regulates BBSome ciliary trafficking.</text>
</comment>
<evidence type="ECO:0000256" key="8">
    <source>
        <dbReference type="SAM" id="Coils"/>
    </source>
</evidence>
<feature type="coiled-coil region" evidence="8">
    <location>
        <begin position="146"/>
        <end position="252"/>
    </location>
</feature>
<gene>
    <name evidence="9" type="primary">LZTFL1</name>
</gene>
<dbReference type="PANTHER" id="PTHR21635:SF0">
    <property type="entry name" value="LEUCINE ZIPPER TRANSCRIPTION FACTOR-LIKE PROTEIN 1"/>
    <property type="match status" value="1"/>
</dbReference>
<keyword evidence="5 8" id="KW-0175">Coiled coil</keyword>